<keyword evidence="1" id="KW-0645">Protease</keyword>
<keyword evidence="1" id="KW-0378">Hydrolase</keyword>
<name>A0A4D6HR58_9EURY</name>
<dbReference type="GO" id="GO:0004180">
    <property type="term" value="F:carboxypeptidase activity"/>
    <property type="evidence" value="ECO:0007669"/>
    <property type="project" value="UniProtKB-KW"/>
</dbReference>
<dbReference type="KEGG" id="nbg:DV706_14675"/>
<gene>
    <name evidence="1" type="ORF">DV706_14675</name>
</gene>
<evidence type="ECO:0000313" key="1">
    <source>
        <dbReference type="EMBL" id="QCC55602.1"/>
    </source>
</evidence>
<accession>A0A4D6HR58</accession>
<dbReference type="GeneID" id="39852509"/>
<proteinExistence type="predicted"/>
<sequence length="102" mass="11419">MRVKRSLVLEISRRELPVGRPLTVRVRDNRNQPVEGAIVEAGSKRKQTDESGRCEITFHSPGFWKLIAVKSPTDRVAYTPDATLVRALPRSTVARTGRRVGP</sequence>
<organism evidence="1 2">
    <name type="scientific">Natronorubrum bangense</name>
    <dbReference type="NCBI Taxonomy" id="61858"/>
    <lineage>
        <taxon>Archaea</taxon>
        <taxon>Methanobacteriati</taxon>
        <taxon>Methanobacteriota</taxon>
        <taxon>Stenosarchaea group</taxon>
        <taxon>Halobacteria</taxon>
        <taxon>Halobacteriales</taxon>
        <taxon>Natrialbaceae</taxon>
        <taxon>Natronorubrum</taxon>
    </lineage>
</organism>
<dbReference type="AlphaFoldDB" id="A0A4D6HR58"/>
<dbReference type="EMBL" id="CP031305">
    <property type="protein sequence ID" value="QCC55602.1"/>
    <property type="molecule type" value="Genomic_DNA"/>
</dbReference>
<dbReference type="RefSeq" id="WP_006067514.1">
    <property type="nucleotide sequence ID" value="NZ_CP031305.1"/>
</dbReference>
<dbReference type="Proteomes" id="UP000296822">
    <property type="component" value="Chromosome"/>
</dbReference>
<evidence type="ECO:0000313" key="2">
    <source>
        <dbReference type="Proteomes" id="UP000296822"/>
    </source>
</evidence>
<reference evidence="1 2" key="1">
    <citation type="journal article" date="2019" name="Nat. Commun.">
        <title>A new type of DNA phosphorothioation-based antiviral system in archaea.</title>
        <authorList>
            <person name="Xiong L."/>
            <person name="Liu S."/>
            <person name="Chen S."/>
            <person name="Xiao Y."/>
            <person name="Zhu B."/>
            <person name="Gao Y."/>
            <person name="Zhang Y."/>
            <person name="Chen B."/>
            <person name="Luo J."/>
            <person name="Deng Z."/>
            <person name="Chen X."/>
            <person name="Wang L."/>
            <person name="Chen S."/>
        </authorList>
    </citation>
    <scope>NUCLEOTIDE SEQUENCE [LARGE SCALE GENOMIC DNA]</scope>
    <source>
        <strain evidence="1 2">JCM 10635</strain>
    </source>
</reference>
<keyword evidence="1" id="KW-0121">Carboxypeptidase</keyword>
<protein>
    <submittedName>
        <fullName evidence="1">Carboxypeptidase regulatory-like domain-containing protein</fullName>
    </submittedName>
</protein>